<comment type="caution">
    <text evidence="1">The sequence shown here is derived from an EMBL/GenBank/DDBJ whole genome shotgun (WGS) entry which is preliminary data.</text>
</comment>
<keyword evidence="2" id="KW-1185">Reference proteome</keyword>
<organism evidence="1 2">
    <name type="scientific">Actinomadura barringtoniae</name>
    <dbReference type="NCBI Taxonomy" id="1427535"/>
    <lineage>
        <taxon>Bacteria</taxon>
        <taxon>Bacillati</taxon>
        <taxon>Actinomycetota</taxon>
        <taxon>Actinomycetes</taxon>
        <taxon>Streptosporangiales</taxon>
        <taxon>Thermomonosporaceae</taxon>
        <taxon>Actinomadura</taxon>
    </lineage>
</organism>
<evidence type="ECO:0000313" key="1">
    <source>
        <dbReference type="EMBL" id="MBO2447435.1"/>
    </source>
</evidence>
<proteinExistence type="predicted"/>
<protein>
    <recommendedName>
        <fullName evidence="3">DUF1269 domain-containing protein</fullName>
    </recommendedName>
</protein>
<name>A0A939P868_9ACTN</name>
<dbReference type="AlphaFoldDB" id="A0A939P868"/>
<dbReference type="EMBL" id="JAGEOJ010000004">
    <property type="protein sequence ID" value="MBO2447435.1"/>
    <property type="molecule type" value="Genomic_DNA"/>
</dbReference>
<dbReference type="RefSeq" id="WP_208255089.1">
    <property type="nucleotide sequence ID" value="NZ_JAGEOJ010000004.1"/>
</dbReference>
<dbReference type="Proteomes" id="UP000669179">
    <property type="component" value="Unassembled WGS sequence"/>
</dbReference>
<accession>A0A939P868</accession>
<gene>
    <name evidence="1" type="ORF">J4573_10085</name>
</gene>
<evidence type="ECO:0000313" key="2">
    <source>
        <dbReference type="Proteomes" id="UP000669179"/>
    </source>
</evidence>
<evidence type="ECO:0008006" key="3">
    <source>
        <dbReference type="Google" id="ProtNLM"/>
    </source>
</evidence>
<sequence length="181" mass="19485">MAIGPVQLIVLGFNHPNFQGEVIAELERLRESDTIKVIDALAVYKDKEGEIEVEHLSNLTKDEAIEFGSKVGALIGLGIEGEEGVVSGAIAGAEAAAEGVHVFPEPEDAWDVIEDIPPDTAAALLLIEHHWAVPLRDAIMRAGGFRLSDGFISPLDLVAIGLHTAEEARQLHDLETTARRQ</sequence>
<reference evidence="1" key="1">
    <citation type="submission" date="2021-03" db="EMBL/GenBank/DDBJ databases">
        <authorList>
            <person name="Kanchanasin P."/>
            <person name="Saeng-In P."/>
            <person name="Phongsopitanun W."/>
            <person name="Yuki M."/>
            <person name="Kudo T."/>
            <person name="Ohkuma M."/>
            <person name="Tanasupawat S."/>
        </authorList>
    </citation>
    <scope>NUCLEOTIDE SEQUENCE</scope>
    <source>
        <strain evidence="1">GKU 128</strain>
    </source>
</reference>